<dbReference type="OrthoDB" id="325082at2157"/>
<name>A0A1I3ALV5_9EURY</name>
<keyword evidence="3" id="KW-1185">Reference proteome</keyword>
<evidence type="ECO:0000313" key="2">
    <source>
        <dbReference type="EMBL" id="SFH50331.1"/>
    </source>
</evidence>
<dbReference type="Pfam" id="PF25212">
    <property type="entry name" value="HVO_A0114"/>
    <property type="match status" value="1"/>
</dbReference>
<accession>A0A1I3ALV5</accession>
<dbReference type="AlphaFoldDB" id="A0A1I3ALV5"/>
<reference evidence="2 3" key="1">
    <citation type="submission" date="2016-10" db="EMBL/GenBank/DDBJ databases">
        <authorList>
            <person name="Varghese N."/>
            <person name="Submissions S."/>
        </authorList>
    </citation>
    <scope>NUCLEOTIDE SEQUENCE [LARGE SCALE GENOMIC DNA]</scope>
    <source>
        <strain evidence="2 3">CGMCC 1.6377</strain>
    </source>
</reference>
<gene>
    <name evidence="2" type="ORF">SAMN04488066_10657</name>
</gene>
<evidence type="ECO:0000313" key="3">
    <source>
        <dbReference type="Proteomes" id="UP000323537"/>
    </source>
</evidence>
<dbReference type="SUPFAM" id="SSF46785">
    <property type="entry name" value="Winged helix' DNA-binding domain"/>
    <property type="match status" value="1"/>
</dbReference>
<dbReference type="EMBL" id="FOPZ01000006">
    <property type="protein sequence ID" value="SFH50331.1"/>
    <property type="molecule type" value="Genomic_DNA"/>
</dbReference>
<feature type="region of interest" description="Disordered" evidence="1">
    <location>
        <begin position="1"/>
        <end position="24"/>
    </location>
</feature>
<dbReference type="InterPro" id="IPR036390">
    <property type="entry name" value="WH_DNA-bd_sf"/>
</dbReference>
<sequence>MNMPEFEESPTSVPDPNDFESEDAEFDERLELRAAFSETLTQHGFPDTLVLTRERAGDIFHDRRLDLLDYLKDHDPDSVRSLANELGYDKGVVSRDLQKLARIDVIEYVEEGRAKAPRLKHNHIAIEPVV</sequence>
<dbReference type="InterPro" id="IPR036388">
    <property type="entry name" value="WH-like_DNA-bd_sf"/>
</dbReference>
<proteinExistence type="predicted"/>
<dbReference type="Gene3D" id="1.10.10.10">
    <property type="entry name" value="Winged helix-like DNA-binding domain superfamily/Winged helix DNA-binding domain"/>
    <property type="match status" value="1"/>
</dbReference>
<protein>
    <submittedName>
        <fullName evidence="2">Regulatory protein, arsR family</fullName>
    </submittedName>
</protein>
<dbReference type="Proteomes" id="UP000323537">
    <property type="component" value="Unassembled WGS sequence"/>
</dbReference>
<organism evidence="2 3">
    <name type="scientific">Halorubrum aquaticum</name>
    <dbReference type="NCBI Taxonomy" id="387340"/>
    <lineage>
        <taxon>Archaea</taxon>
        <taxon>Methanobacteriati</taxon>
        <taxon>Methanobacteriota</taxon>
        <taxon>Stenosarchaea group</taxon>
        <taxon>Halobacteria</taxon>
        <taxon>Halobacteriales</taxon>
        <taxon>Haloferacaceae</taxon>
        <taxon>Halorubrum</taxon>
    </lineage>
</organism>
<evidence type="ECO:0000256" key="1">
    <source>
        <dbReference type="SAM" id="MobiDB-lite"/>
    </source>
</evidence>